<organism evidence="1 2">
    <name type="scientific">Hevea brasiliensis</name>
    <name type="common">Para rubber tree</name>
    <name type="synonym">Siphonia brasiliensis</name>
    <dbReference type="NCBI Taxonomy" id="3981"/>
    <lineage>
        <taxon>Eukaryota</taxon>
        <taxon>Viridiplantae</taxon>
        <taxon>Streptophyta</taxon>
        <taxon>Embryophyta</taxon>
        <taxon>Tracheophyta</taxon>
        <taxon>Spermatophyta</taxon>
        <taxon>Magnoliopsida</taxon>
        <taxon>eudicotyledons</taxon>
        <taxon>Gunneridae</taxon>
        <taxon>Pentapetalae</taxon>
        <taxon>rosids</taxon>
        <taxon>fabids</taxon>
        <taxon>Malpighiales</taxon>
        <taxon>Euphorbiaceae</taxon>
        <taxon>Crotonoideae</taxon>
        <taxon>Micrandreae</taxon>
        <taxon>Hevea</taxon>
    </lineage>
</organism>
<dbReference type="AlphaFoldDB" id="A0A6A6MJS4"/>
<dbReference type="Proteomes" id="UP000467840">
    <property type="component" value="Chromosome 14"/>
</dbReference>
<proteinExistence type="predicted"/>
<accession>A0A6A6MJS4</accession>
<sequence length="113" mass="12741">MDLNFEPLLDVTYKSLGTVGFDFTSQKRRRWWGRKQYQGDGSVRSKEYYQSNSGGCERHEILSSTQQGLARLHVDKGEFGSNEIAQEVIMEDSDSLAIPEKVVGLGLQALRAQ</sequence>
<gene>
    <name evidence="1" type="ORF">GH714_035253</name>
</gene>
<evidence type="ECO:0000313" key="2">
    <source>
        <dbReference type="Proteomes" id="UP000467840"/>
    </source>
</evidence>
<reference evidence="1 2" key="1">
    <citation type="journal article" date="2020" name="Mol. Plant">
        <title>The Chromosome-Based Rubber Tree Genome Provides New Insights into Spurge Genome Evolution and Rubber Biosynthesis.</title>
        <authorList>
            <person name="Liu J."/>
            <person name="Shi C."/>
            <person name="Shi C.C."/>
            <person name="Li W."/>
            <person name="Zhang Q.J."/>
            <person name="Zhang Y."/>
            <person name="Li K."/>
            <person name="Lu H.F."/>
            <person name="Shi C."/>
            <person name="Zhu S.T."/>
            <person name="Xiao Z.Y."/>
            <person name="Nan H."/>
            <person name="Yue Y."/>
            <person name="Zhu X.G."/>
            <person name="Wu Y."/>
            <person name="Hong X.N."/>
            <person name="Fan G.Y."/>
            <person name="Tong Y."/>
            <person name="Zhang D."/>
            <person name="Mao C.L."/>
            <person name="Liu Y.L."/>
            <person name="Hao S.J."/>
            <person name="Liu W.Q."/>
            <person name="Lv M.Q."/>
            <person name="Zhang H.B."/>
            <person name="Liu Y."/>
            <person name="Hu-Tang G.R."/>
            <person name="Wang J.P."/>
            <person name="Wang J.H."/>
            <person name="Sun Y.H."/>
            <person name="Ni S.B."/>
            <person name="Chen W.B."/>
            <person name="Zhang X.C."/>
            <person name="Jiao Y.N."/>
            <person name="Eichler E.E."/>
            <person name="Li G.H."/>
            <person name="Liu X."/>
            <person name="Gao L.Z."/>
        </authorList>
    </citation>
    <scope>NUCLEOTIDE SEQUENCE [LARGE SCALE GENOMIC DNA]</scope>
    <source>
        <strain evidence="2">cv. GT1</strain>
        <tissue evidence="1">Leaf</tissue>
    </source>
</reference>
<evidence type="ECO:0000313" key="1">
    <source>
        <dbReference type="EMBL" id="KAF2312618.1"/>
    </source>
</evidence>
<name>A0A6A6MJS4_HEVBR</name>
<protein>
    <submittedName>
        <fullName evidence="1">Uncharacterized protein</fullName>
    </submittedName>
</protein>
<keyword evidence="2" id="KW-1185">Reference proteome</keyword>
<comment type="caution">
    <text evidence="1">The sequence shown here is derived from an EMBL/GenBank/DDBJ whole genome shotgun (WGS) entry which is preliminary data.</text>
</comment>
<dbReference type="EMBL" id="JAAGAX010000006">
    <property type="protein sequence ID" value="KAF2312618.1"/>
    <property type="molecule type" value="Genomic_DNA"/>
</dbReference>